<keyword evidence="2" id="KW-1133">Transmembrane helix</keyword>
<keyword evidence="2" id="KW-0812">Transmembrane</keyword>
<dbReference type="InterPro" id="IPR019934">
    <property type="entry name" value="CHP03545"/>
</dbReference>
<dbReference type="NCBIfam" id="TIGR03545">
    <property type="entry name" value="TIGR03545 family protein"/>
    <property type="match status" value="1"/>
</dbReference>
<keyword evidence="2" id="KW-0472">Membrane</keyword>
<evidence type="ECO:0000256" key="1">
    <source>
        <dbReference type="SAM" id="Coils"/>
    </source>
</evidence>
<dbReference type="Proteomes" id="UP000287996">
    <property type="component" value="Unassembled WGS sequence"/>
</dbReference>
<name>A0A432ZS87_9GAMM</name>
<dbReference type="EMBL" id="PIQH01000003">
    <property type="protein sequence ID" value="RUO80757.1"/>
    <property type="molecule type" value="Genomic_DNA"/>
</dbReference>
<gene>
    <name evidence="3" type="ORF">CWI84_04000</name>
</gene>
<feature type="transmembrane region" description="Helical" evidence="2">
    <location>
        <begin position="6"/>
        <end position="29"/>
    </location>
</feature>
<organism evidence="3 4">
    <name type="scientific">Idiomarina tyrosinivorans</name>
    <dbReference type="NCBI Taxonomy" id="1445662"/>
    <lineage>
        <taxon>Bacteria</taxon>
        <taxon>Pseudomonadati</taxon>
        <taxon>Pseudomonadota</taxon>
        <taxon>Gammaproteobacteria</taxon>
        <taxon>Alteromonadales</taxon>
        <taxon>Idiomarinaceae</taxon>
        <taxon>Idiomarina</taxon>
    </lineage>
</organism>
<proteinExistence type="predicted"/>
<comment type="caution">
    <text evidence="3">The sequence shown here is derived from an EMBL/GenBank/DDBJ whole genome shotgun (WGS) entry which is preliminary data.</text>
</comment>
<dbReference type="RefSeq" id="WP_126841288.1">
    <property type="nucleotide sequence ID" value="NZ_PIQH01000003.1"/>
</dbReference>
<evidence type="ECO:0000256" key="2">
    <source>
        <dbReference type="SAM" id="Phobius"/>
    </source>
</evidence>
<protein>
    <submittedName>
        <fullName evidence="3">TIGR03545 family protein</fullName>
    </submittedName>
</protein>
<evidence type="ECO:0000313" key="4">
    <source>
        <dbReference type="Proteomes" id="UP000287996"/>
    </source>
</evidence>
<evidence type="ECO:0000313" key="3">
    <source>
        <dbReference type="EMBL" id="RUO80757.1"/>
    </source>
</evidence>
<dbReference type="AlphaFoldDB" id="A0A432ZS87"/>
<accession>A0A432ZS87</accession>
<feature type="coiled-coil region" evidence="1">
    <location>
        <begin position="544"/>
        <end position="571"/>
    </location>
</feature>
<feature type="coiled-coil region" evidence="1">
    <location>
        <begin position="208"/>
        <end position="238"/>
    </location>
</feature>
<dbReference type="OrthoDB" id="5752177at2"/>
<keyword evidence="4" id="KW-1185">Reference proteome</keyword>
<keyword evidence="1" id="KW-0175">Coiled coil</keyword>
<sequence length="581" mass="63579">MQRSVIRWPGLMVFVGIIVLLTAFSWLFLDNLLRWGMERTLGRLNGAEVNIAKVEHHWVPLGLKVSGVQITDPAQPLQNRLVVGELEANIEADQLLLGRVVIDQMTAAGIRIAQPRQSEGEVYAPVSEQASDLAGAGWEQLNATLPSVEEIVAKVGLQTDTVVSEAKQKLEAQKTAFNEAKQALPSKEKIQQYQEKIKAITSGKISGAEDLAKRKQALDDLKAEIKQDKQAVKTFKEEVGNSKDLLQQQLAAVKNAPGNDIDRIKQFFNLDGSGLGNITGLLFGDQAQQWSQYVLLAYEQVAPMMARSGNDDSVKPVRGEGQWISFVDEDAKPEFLIKKAKTEIQLGATTVDVDWQNITHQHQLLGQPTTYQARADNNGLWDSFNLNGEIALTDMGFDSRQQWQLRGAQLQQLTLSQSDKLSAVISSARLNSDGDVNVRNSELGGSAGMRFSDMVMQADGSSQLTKTIAGALQKLERLDIRTKLSGNLTNPSLQLQSDLDQQLGQLMSGALSAQSEGKLADIKAKLSEQIAPVVGDYQGVLDTIGGSEETADNLDQQLEELLKAKVEDNLKDLLKGKLFGN</sequence>
<reference evidence="3 4" key="1">
    <citation type="journal article" date="2011" name="Front. Microbiol.">
        <title>Genomic signatures of strain selection and enhancement in Bacillus atrophaeus var. globigii, a historical biowarfare simulant.</title>
        <authorList>
            <person name="Gibbons H.S."/>
            <person name="Broomall S.M."/>
            <person name="McNew L.A."/>
            <person name="Daligault H."/>
            <person name="Chapman C."/>
            <person name="Bruce D."/>
            <person name="Karavis M."/>
            <person name="Krepps M."/>
            <person name="McGregor P.A."/>
            <person name="Hong C."/>
            <person name="Park K.H."/>
            <person name="Akmal A."/>
            <person name="Feldman A."/>
            <person name="Lin J.S."/>
            <person name="Chang W.E."/>
            <person name="Higgs B.W."/>
            <person name="Demirev P."/>
            <person name="Lindquist J."/>
            <person name="Liem A."/>
            <person name="Fochler E."/>
            <person name="Read T.D."/>
            <person name="Tapia R."/>
            <person name="Johnson S."/>
            <person name="Bishop-Lilly K.A."/>
            <person name="Detter C."/>
            <person name="Han C."/>
            <person name="Sozhamannan S."/>
            <person name="Rosenzweig C.N."/>
            <person name="Skowronski E.W."/>
        </authorList>
    </citation>
    <scope>NUCLEOTIDE SEQUENCE [LARGE SCALE GENOMIC DNA]</scope>
    <source>
        <strain evidence="3 4">CC-PW-9</strain>
    </source>
</reference>